<organism evidence="2 3">
    <name type="scientific">Phreatobacter oligotrophus</name>
    <dbReference type="NCBI Taxonomy" id="1122261"/>
    <lineage>
        <taxon>Bacteria</taxon>
        <taxon>Pseudomonadati</taxon>
        <taxon>Pseudomonadota</taxon>
        <taxon>Alphaproteobacteria</taxon>
        <taxon>Hyphomicrobiales</taxon>
        <taxon>Phreatobacteraceae</taxon>
        <taxon>Phreatobacter</taxon>
    </lineage>
</organism>
<protein>
    <submittedName>
        <fullName evidence="2">Uncharacterized protein</fullName>
    </submittedName>
</protein>
<accession>A0A2T4ZGN0</accession>
<feature type="transmembrane region" description="Helical" evidence="1">
    <location>
        <begin position="114"/>
        <end position="134"/>
    </location>
</feature>
<keyword evidence="1" id="KW-1133">Transmembrane helix</keyword>
<evidence type="ECO:0000256" key="1">
    <source>
        <dbReference type="SAM" id="Phobius"/>
    </source>
</evidence>
<dbReference type="Proteomes" id="UP000241808">
    <property type="component" value="Unassembled WGS sequence"/>
</dbReference>
<dbReference type="RefSeq" id="WP_108174960.1">
    <property type="nucleotide sequence ID" value="NZ_PZZL01000002.1"/>
</dbReference>
<evidence type="ECO:0000313" key="3">
    <source>
        <dbReference type="Proteomes" id="UP000241808"/>
    </source>
</evidence>
<dbReference type="EMBL" id="PZZL01000002">
    <property type="protein sequence ID" value="PTM61036.1"/>
    <property type="molecule type" value="Genomic_DNA"/>
</dbReference>
<dbReference type="OrthoDB" id="7376430at2"/>
<comment type="caution">
    <text evidence="2">The sequence shown here is derived from an EMBL/GenBank/DDBJ whole genome shotgun (WGS) entry which is preliminary data.</text>
</comment>
<evidence type="ECO:0000313" key="2">
    <source>
        <dbReference type="EMBL" id="PTM61036.1"/>
    </source>
</evidence>
<keyword evidence="1" id="KW-0472">Membrane</keyword>
<reference evidence="2 3" key="1">
    <citation type="submission" date="2018-04" db="EMBL/GenBank/DDBJ databases">
        <title>Genomic Encyclopedia of Archaeal and Bacterial Type Strains, Phase II (KMG-II): from individual species to whole genera.</title>
        <authorList>
            <person name="Goeker M."/>
        </authorList>
    </citation>
    <scope>NUCLEOTIDE SEQUENCE [LARGE SCALE GENOMIC DNA]</scope>
    <source>
        <strain evidence="2 3">DSM 25521</strain>
    </source>
</reference>
<keyword evidence="1" id="KW-0812">Transmembrane</keyword>
<keyword evidence="3" id="KW-1185">Reference proteome</keyword>
<proteinExistence type="predicted"/>
<feature type="transmembrane region" description="Helical" evidence="1">
    <location>
        <begin position="73"/>
        <end position="94"/>
    </location>
</feature>
<name>A0A2T4ZGN0_9HYPH</name>
<gene>
    <name evidence="2" type="ORF">C8P69_102421</name>
</gene>
<sequence>MIPDPLAILAVVVLLLPQAYFLFASPSFLFVSLTIPGVTVLLRVLFGFYLRLLQMAAGASALAFALSGRFAVALVPVAVGGGAILARSALLSAFDTGIARREAGDAAGVERLRQLHWLAMTGNLALLAGLLLAFPRIVTPSRGEGRRPAAPIASLGDADVL</sequence>
<dbReference type="AlphaFoldDB" id="A0A2T4ZGN0"/>